<feature type="transmembrane region" description="Helical" evidence="6">
    <location>
        <begin position="80"/>
        <end position="100"/>
    </location>
</feature>
<dbReference type="InterPro" id="IPR036259">
    <property type="entry name" value="MFS_trans_sf"/>
</dbReference>
<feature type="transmembrane region" description="Helical" evidence="6">
    <location>
        <begin position="361"/>
        <end position="383"/>
    </location>
</feature>
<dbReference type="Proteomes" id="UP001319861">
    <property type="component" value="Chromosome"/>
</dbReference>
<dbReference type="PANTHER" id="PTHR23514:SF13">
    <property type="entry name" value="INNER MEMBRANE PROTEIN YBJJ"/>
    <property type="match status" value="1"/>
</dbReference>
<evidence type="ECO:0000256" key="4">
    <source>
        <dbReference type="ARBA" id="ARBA00023136"/>
    </source>
</evidence>
<evidence type="ECO:0000256" key="1">
    <source>
        <dbReference type="ARBA" id="ARBA00004651"/>
    </source>
</evidence>
<accession>A0ABM7Q1A0</accession>
<sequence>MTTRIAGTSSSVRTAALAIFAIFATNGFIFASWAARIPAVTQTLGLSTGEMGGVLLVGAIGSLIALPLTGTVVDRIGLKAAVRLGGAFAVTAGAIIALGLLAHSVWVVAAGMVVFGAGVALWDVAQNIGGADVEHRLGRTIMPQFHAAFSGGAVLGALVGAGLSAAGVDLPLHLFGIIVVVLAIMVVVPRYFLAHDAAHSPDAEPSPDAAWSQSAGSPQDAVPATAAEPKAGALEAWRHPRTVLIGVVVLGATLTEGAGNDWISKGVVDGLGSSEAAGAGLFAVFVGAMTLARWFGGRVIDRVGRVVALRISMVSAAIGLTAYSLAGTYWLSAVGAVFWGLGAALAFPMGMSAAADDPRKAAARVSVVSTIGYIAFLAGPPFLGFLGDHLGLRHALLVILVPILVALALAGVTRKEAAPARAGD</sequence>
<feature type="transmembrane region" description="Helical" evidence="6">
    <location>
        <begin position="243"/>
        <end position="264"/>
    </location>
</feature>
<evidence type="ECO:0000313" key="9">
    <source>
        <dbReference type="Proteomes" id="UP001319861"/>
    </source>
</evidence>
<keyword evidence="2 6" id="KW-0812">Transmembrane</keyword>
<evidence type="ECO:0000256" key="6">
    <source>
        <dbReference type="SAM" id="Phobius"/>
    </source>
</evidence>
<dbReference type="PANTHER" id="PTHR23514">
    <property type="entry name" value="BYPASS OF STOP CODON PROTEIN 6"/>
    <property type="match status" value="1"/>
</dbReference>
<dbReference type="RefSeq" id="WP_229230917.1">
    <property type="nucleotide sequence ID" value="NZ_AP024525.1"/>
</dbReference>
<proteinExistence type="predicted"/>
<gene>
    <name evidence="8" type="ORF">SCMU_41430</name>
</gene>
<feature type="domain" description="Major facilitator superfamily (MFS) profile" evidence="7">
    <location>
        <begin position="11"/>
        <end position="418"/>
    </location>
</feature>
<comment type="subcellular location">
    <subcellularLocation>
        <location evidence="1">Cell membrane</location>
        <topology evidence="1">Multi-pass membrane protein</topology>
    </subcellularLocation>
</comment>
<feature type="transmembrane region" description="Helical" evidence="6">
    <location>
        <begin position="395"/>
        <end position="412"/>
    </location>
</feature>
<feature type="transmembrane region" description="Helical" evidence="6">
    <location>
        <begin position="106"/>
        <end position="125"/>
    </location>
</feature>
<evidence type="ECO:0000256" key="2">
    <source>
        <dbReference type="ARBA" id="ARBA00022692"/>
    </source>
</evidence>
<keyword evidence="4 6" id="KW-0472">Membrane</keyword>
<feature type="transmembrane region" description="Helical" evidence="6">
    <location>
        <begin position="172"/>
        <end position="193"/>
    </location>
</feature>
<feature type="region of interest" description="Disordered" evidence="5">
    <location>
        <begin position="203"/>
        <end position="224"/>
    </location>
</feature>
<dbReference type="Pfam" id="PF07690">
    <property type="entry name" value="MFS_1"/>
    <property type="match status" value="2"/>
</dbReference>
<feature type="transmembrane region" description="Helical" evidence="6">
    <location>
        <begin position="145"/>
        <end position="166"/>
    </location>
</feature>
<reference evidence="8 9" key="1">
    <citation type="journal article" date="2021" name="J. Biosci. Bioeng.">
        <title>Identification and characterization of a chc gene cluster responsible for the aromatization pathway of cyclohexanecarboxylate degradation in Sinomonas cyclohexanicum ATCC 51369.</title>
        <authorList>
            <person name="Yamamoto T."/>
            <person name="Hasegawa Y."/>
            <person name="Lau P.C.K."/>
            <person name="Iwaki H."/>
        </authorList>
    </citation>
    <scope>NUCLEOTIDE SEQUENCE [LARGE SCALE GENOMIC DNA]</scope>
    <source>
        <strain evidence="8 9">ATCC 51369</strain>
    </source>
</reference>
<feature type="transmembrane region" description="Helical" evidence="6">
    <location>
        <begin position="12"/>
        <end position="34"/>
    </location>
</feature>
<feature type="transmembrane region" description="Helical" evidence="6">
    <location>
        <begin position="329"/>
        <end position="349"/>
    </location>
</feature>
<dbReference type="EMBL" id="AP024525">
    <property type="protein sequence ID" value="BCT78301.1"/>
    <property type="molecule type" value="Genomic_DNA"/>
</dbReference>
<dbReference type="InterPro" id="IPR011701">
    <property type="entry name" value="MFS"/>
</dbReference>
<feature type="transmembrane region" description="Helical" evidence="6">
    <location>
        <begin position="54"/>
        <end position="73"/>
    </location>
</feature>
<dbReference type="PROSITE" id="PS50850">
    <property type="entry name" value="MFS"/>
    <property type="match status" value="1"/>
</dbReference>
<dbReference type="CDD" id="cd17393">
    <property type="entry name" value="MFS_MosC_like"/>
    <property type="match status" value="1"/>
</dbReference>
<dbReference type="InterPro" id="IPR051788">
    <property type="entry name" value="MFS_Transporter"/>
</dbReference>
<name>A0ABM7Q1A0_SINCY</name>
<evidence type="ECO:0000313" key="8">
    <source>
        <dbReference type="EMBL" id="BCT78301.1"/>
    </source>
</evidence>
<feature type="transmembrane region" description="Helical" evidence="6">
    <location>
        <begin position="276"/>
        <end position="295"/>
    </location>
</feature>
<keyword evidence="9" id="KW-1185">Reference proteome</keyword>
<evidence type="ECO:0000256" key="3">
    <source>
        <dbReference type="ARBA" id="ARBA00022989"/>
    </source>
</evidence>
<dbReference type="Gene3D" id="1.20.1250.20">
    <property type="entry name" value="MFS general substrate transporter like domains"/>
    <property type="match status" value="2"/>
</dbReference>
<keyword evidence="3 6" id="KW-1133">Transmembrane helix</keyword>
<organism evidence="8 9">
    <name type="scientific">Sinomonas cyclohexanicum</name>
    <name type="common">Corynebacterium cyclohexanicum</name>
    <dbReference type="NCBI Taxonomy" id="322009"/>
    <lineage>
        <taxon>Bacteria</taxon>
        <taxon>Bacillati</taxon>
        <taxon>Actinomycetota</taxon>
        <taxon>Actinomycetes</taxon>
        <taxon>Micrococcales</taxon>
        <taxon>Micrococcaceae</taxon>
        <taxon>Sinomonas</taxon>
    </lineage>
</organism>
<feature type="transmembrane region" description="Helical" evidence="6">
    <location>
        <begin position="307"/>
        <end position="323"/>
    </location>
</feature>
<evidence type="ECO:0000259" key="7">
    <source>
        <dbReference type="PROSITE" id="PS50850"/>
    </source>
</evidence>
<evidence type="ECO:0000256" key="5">
    <source>
        <dbReference type="SAM" id="MobiDB-lite"/>
    </source>
</evidence>
<dbReference type="SUPFAM" id="SSF103473">
    <property type="entry name" value="MFS general substrate transporter"/>
    <property type="match status" value="1"/>
</dbReference>
<protein>
    <submittedName>
        <fullName evidence="8">MFS transporter</fullName>
    </submittedName>
</protein>
<dbReference type="InterPro" id="IPR020846">
    <property type="entry name" value="MFS_dom"/>
</dbReference>